<keyword evidence="2" id="KW-1185">Reference proteome</keyword>
<organism evidence="2 3">
    <name type="scientific">Romanomermis culicivorax</name>
    <name type="common">Nematode worm</name>
    <dbReference type="NCBI Taxonomy" id="13658"/>
    <lineage>
        <taxon>Eukaryota</taxon>
        <taxon>Metazoa</taxon>
        <taxon>Ecdysozoa</taxon>
        <taxon>Nematoda</taxon>
        <taxon>Enoplea</taxon>
        <taxon>Dorylaimia</taxon>
        <taxon>Mermithida</taxon>
        <taxon>Mermithoidea</taxon>
        <taxon>Mermithidae</taxon>
        <taxon>Romanomermis</taxon>
    </lineage>
</organism>
<feature type="signal peptide" evidence="1">
    <location>
        <begin position="1"/>
        <end position="20"/>
    </location>
</feature>
<dbReference type="AlphaFoldDB" id="A0A915L994"/>
<evidence type="ECO:0000256" key="1">
    <source>
        <dbReference type="SAM" id="SignalP"/>
    </source>
</evidence>
<protein>
    <submittedName>
        <fullName evidence="3">Uncharacterized protein</fullName>
    </submittedName>
</protein>
<evidence type="ECO:0000313" key="3">
    <source>
        <dbReference type="WBParaSite" id="nRc.2.0.1.t47402-RA"/>
    </source>
</evidence>
<accession>A0A915L994</accession>
<dbReference type="WBParaSite" id="nRc.2.0.1.t47402-RA">
    <property type="protein sequence ID" value="nRc.2.0.1.t47402-RA"/>
    <property type="gene ID" value="nRc.2.0.1.g47402"/>
</dbReference>
<feature type="chain" id="PRO_5037885165" evidence="1">
    <location>
        <begin position="21"/>
        <end position="128"/>
    </location>
</feature>
<proteinExistence type="predicted"/>
<name>A0A915L994_ROMCU</name>
<keyword evidence="1" id="KW-0732">Signal</keyword>
<evidence type="ECO:0000313" key="2">
    <source>
        <dbReference type="Proteomes" id="UP000887565"/>
    </source>
</evidence>
<dbReference type="Proteomes" id="UP000887565">
    <property type="component" value="Unplaced"/>
</dbReference>
<reference evidence="3" key="1">
    <citation type="submission" date="2022-11" db="UniProtKB">
        <authorList>
            <consortium name="WormBaseParasite"/>
        </authorList>
    </citation>
    <scope>IDENTIFICATION</scope>
</reference>
<sequence>MISQHLLVLCVVIFDRQTYSNDHILCNRMNIDDCQHQIKKKISSSELVVSTKSTIDDDDLRLLEIENEAPPMSNLENLIINYVSDYIPIVGQTLKVPTIITTSVERATAPAEFLGEIYLGREKLKKKN</sequence>